<feature type="coiled-coil region" evidence="1">
    <location>
        <begin position="669"/>
        <end position="727"/>
    </location>
</feature>
<proteinExistence type="predicted"/>
<comment type="caution">
    <text evidence="2">The sequence shown here is derived from an EMBL/GenBank/DDBJ whole genome shotgun (WGS) entry which is preliminary data.</text>
</comment>
<gene>
    <name evidence="2" type="ORF">CAMP_LOCUS1421</name>
</gene>
<evidence type="ECO:0000313" key="2">
    <source>
        <dbReference type="EMBL" id="CAI5438784.1"/>
    </source>
</evidence>
<evidence type="ECO:0000313" key="3">
    <source>
        <dbReference type="Proteomes" id="UP001152747"/>
    </source>
</evidence>
<reference evidence="2" key="1">
    <citation type="submission" date="2022-11" db="EMBL/GenBank/DDBJ databases">
        <authorList>
            <person name="Kikuchi T."/>
        </authorList>
    </citation>
    <scope>NUCLEOTIDE SEQUENCE</scope>
    <source>
        <strain evidence="2">PS1010</strain>
    </source>
</reference>
<evidence type="ECO:0000256" key="1">
    <source>
        <dbReference type="SAM" id="Coils"/>
    </source>
</evidence>
<sequence length="841" mass="99984">MEEDKIQQWSVNKLLAGLERIVSKENVPSLSENQLERFRENGVLTNGEALDFFKFVHKKSGNQLQKFGTPKEMLDSLADMRFATRYYWYKNKNTFFTKEFLDATIVVPFGDEKSNRYIPKFELVPELYALSSRIFITNIEDMTNVSRMFIESFLISQANYLLKKHEDSYDFTSHEPWLAYVKYLRSPRQVSFDMKLPKIVKEEDFLKIRDNFYENTKHLFDEVFEKFKSMINVKPIKENQEFYHRSYRIAMASTMLSKQIEETFMVFRDDINSEVPLIRLFLSEDEIFVIPHEVKKALYVILRKMEIPQVDLSMLIPEETKDERKLGIVNTMTFDQFNTLLTFIKIGFQHFNVIRIEFRKSLYDNNLPVYSTFGTPIKPIKDSFADIIHFITVVLKVTNIPKIVEFIDGLEIFKKLKDYPKTVHDLVAGNNPFKTQKLSNCIETWKIDEVMDQARKHFATIQKRTYEVPQKSTYSRKELFEEVEKLGAPKMNEDPEIDKKILELIGTFSNIDYRRIYQVYYSRIRMEVEKRSMNMKKIQKNLTELAEKNSNFVGRKEDIDRANAQLLEILHLTLSHFSNNSFKPMSEFENVLKKHFRSSFDDDSWSCIPKIFKTREMLKPLEKFFDFKYENYAYYFKKKNVLEVDPVQQKLLQAIEEYEKVKSKSGKKLEDKSKKVDEMRKTIDVLQDALKNVENPDKTAKKYQEEIDNLKKQSKLRDEKIQKLSSENSGKSQSKKKCNNLDEVLEKYRRYSQINFKEIISNIKKLSEKNPNSIEILTAKLEVLKFEENFGSFSAKVSKQFEKLKKLPNVKFEELEEEDVDEFPSEEFMEKYNKWMQEYNI</sequence>
<dbReference type="Proteomes" id="UP001152747">
    <property type="component" value="Unassembled WGS sequence"/>
</dbReference>
<name>A0A9P1I706_9PELO</name>
<keyword evidence="3" id="KW-1185">Reference proteome</keyword>
<organism evidence="2 3">
    <name type="scientific">Caenorhabditis angaria</name>
    <dbReference type="NCBI Taxonomy" id="860376"/>
    <lineage>
        <taxon>Eukaryota</taxon>
        <taxon>Metazoa</taxon>
        <taxon>Ecdysozoa</taxon>
        <taxon>Nematoda</taxon>
        <taxon>Chromadorea</taxon>
        <taxon>Rhabditida</taxon>
        <taxon>Rhabditina</taxon>
        <taxon>Rhabditomorpha</taxon>
        <taxon>Rhabditoidea</taxon>
        <taxon>Rhabditidae</taxon>
        <taxon>Peloderinae</taxon>
        <taxon>Caenorhabditis</taxon>
    </lineage>
</organism>
<dbReference type="EMBL" id="CANHGI010000001">
    <property type="protein sequence ID" value="CAI5438784.1"/>
    <property type="molecule type" value="Genomic_DNA"/>
</dbReference>
<keyword evidence="1" id="KW-0175">Coiled coil</keyword>
<dbReference type="AlphaFoldDB" id="A0A9P1I706"/>
<protein>
    <submittedName>
        <fullName evidence="2">Uncharacterized protein</fullName>
    </submittedName>
</protein>
<accession>A0A9P1I706</accession>